<dbReference type="CDD" id="cd07516">
    <property type="entry name" value="HAD_Pase"/>
    <property type="match status" value="1"/>
</dbReference>
<dbReference type="SFLD" id="SFLDG01140">
    <property type="entry name" value="C2.B:_Phosphomannomutase_and_P"/>
    <property type="match status" value="1"/>
</dbReference>
<dbReference type="NCBIfam" id="TIGR00099">
    <property type="entry name" value="Cof-subfamily"/>
    <property type="match status" value="1"/>
</dbReference>
<dbReference type="RefSeq" id="WP_161869826.1">
    <property type="nucleotide sequence ID" value="NZ_MAEI02000001.1"/>
</dbReference>
<dbReference type="Gene3D" id="3.40.50.1000">
    <property type="entry name" value="HAD superfamily/HAD-like"/>
    <property type="match status" value="1"/>
</dbReference>
<evidence type="ECO:0000313" key="1">
    <source>
        <dbReference type="EMBL" id="MEO1782783.1"/>
    </source>
</evidence>
<dbReference type="PANTHER" id="PTHR10000:SF55">
    <property type="entry name" value="5-AMINO-6-(5-PHOSPHO-D-RIBITYLAMINO)URACIL PHOSPHATASE YCSE"/>
    <property type="match status" value="1"/>
</dbReference>
<accession>A0ABV0F749</accession>
<keyword evidence="2" id="KW-1185">Reference proteome</keyword>
<comment type="caution">
    <text evidence="1">The sequence shown here is derived from an EMBL/GenBank/DDBJ whole genome shotgun (WGS) entry which is preliminary data.</text>
</comment>
<dbReference type="PROSITE" id="PS01229">
    <property type="entry name" value="COF_2"/>
    <property type="match status" value="1"/>
</dbReference>
<dbReference type="EMBL" id="MAEI02000001">
    <property type="protein sequence ID" value="MEO1782783.1"/>
    <property type="molecule type" value="Genomic_DNA"/>
</dbReference>
<dbReference type="InterPro" id="IPR000150">
    <property type="entry name" value="Cof"/>
</dbReference>
<name>A0ABV0F749_9ENTE</name>
<reference evidence="1" key="1">
    <citation type="submission" date="2016-06" db="EMBL/GenBank/DDBJ databases">
        <authorList>
            <person name="Van Tyne D."/>
        </authorList>
    </citation>
    <scope>NUCLEOTIDE SEQUENCE</scope>
    <source>
        <strain evidence="1">JM9A</strain>
    </source>
</reference>
<dbReference type="SFLD" id="SFLDG01144">
    <property type="entry name" value="C2.B.4:_PGP_Like"/>
    <property type="match status" value="1"/>
</dbReference>
<dbReference type="Gene3D" id="3.30.1240.10">
    <property type="match status" value="1"/>
</dbReference>
<dbReference type="PANTHER" id="PTHR10000">
    <property type="entry name" value="PHOSPHOSERINE PHOSPHATASE"/>
    <property type="match status" value="1"/>
</dbReference>
<gene>
    <name evidence="1" type="ORF">BAU18_002398</name>
</gene>
<organism evidence="1 2">
    <name type="scientific">Enterococcus diestrammenae</name>
    <dbReference type="NCBI Taxonomy" id="1155073"/>
    <lineage>
        <taxon>Bacteria</taxon>
        <taxon>Bacillati</taxon>
        <taxon>Bacillota</taxon>
        <taxon>Bacilli</taxon>
        <taxon>Lactobacillales</taxon>
        <taxon>Enterococcaceae</taxon>
        <taxon>Enterococcus</taxon>
    </lineage>
</organism>
<dbReference type="NCBIfam" id="TIGR01484">
    <property type="entry name" value="HAD-SF-IIB"/>
    <property type="match status" value="2"/>
</dbReference>
<dbReference type="InterPro" id="IPR006379">
    <property type="entry name" value="HAD-SF_hydro_IIB"/>
</dbReference>
<dbReference type="Pfam" id="PF08282">
    <property type="entry name" value="Hydrolase_3"/>
    <property type="match status" value="1"/>
</dbReference>
<protein>
    <recommendedName>
        <fullName evidence="3">HAD family hydrolase</fullName>
    </recommendedName>
</protein>
<evidence type="ECO:0008006" key="3">
    <source>
        <dbReference type="Google" id="ProtNLM"/>
    </source>
</evidence>
<sequence length="289" mass="31750">MIKLIASDMDGTLLDNDMQISPENVAAIKEAQARGIEFIVATGRNREEAVPALSAAGINCAMVTLNGAHVFDPTGQSLFIVPIPYEEACRLFDLLESRDIYFEVFTNQGLYSENQEERIQLFAEHIAEIMPHLTHKMAIAMTAAHLEQLPIIHTENIRQTLLDEELEVLKIICLHNEGPAILGPVAAEIDRYGDLVVTSSGTNNLEINHKNAQKGIAVAHIAKDRGIDLADVMTIGDNLNDLSMIQLAGVSFAMENAHLELKENAKYHTDSYLNSGVGKAILRAINEEL</sequence>
<dbReference type="InterPro" id="IPR036412">
    <property type="entry name" value="HAD-like_sf"/>
</dbReference>
<dbReference type="SUPFAM" id="SSF56784">
    <property type="entry name" value="HAD-like"/>
    <property type="match status" value="1"/>
</dbReference>
<evidence type="ECO:0000313" key="2">
    <source>
        <dbReference type="Proteomes" id="UP001429357"/>
    </source>
</evidence>
<dbReference type="InterPro" id="IPR023214">
    <property type="entry name" value="HAD_sf"/>
</dbReference>
<dbReference type="Proteomes" id="UP001429357">
    <property type="component" value="Unassembled WGS sequence"/>
</dbReference>
<reference evidence="1" key="2">
    <citation type="submission" date="2024-02" db="EMBL/GenBank/DDBJ databases">
        <title>The Genome Sequence of Enterococcus diestrammenae JM9A.</title>
        <authorList>
            <person name="Earl A."/>
            <person name="Manson A."/>
            <person name="Gilmore M."/>
            <person name="Sanders J."/>
            <person name="Shea T."/>
            <person name="Howe W."/>
            <person name="Livny J."/>
            <person name="Cuomo C."/>
            <person name="Neafsey D."/>
            <person name="Birren B."/>
        </authorList>
    </citation>
    <scope>NUCLEOTIDE SEQUENCE</scope>
    <source>
        <strain evidence="1">JM9A</strain>
    </source>
</reference>
<proteinExistence type="predicted"/>
<dbReference type="SFLD" id="SFLDS00003">
    <property type="entry name" value="Haloacid_Dehalogenase"/>
    <property type="match status" value="1"/>
</dbReference>